<dbReference type="AlphaFoldDB" id="A0AAN9P0A0"/>
<evidence type="ECO:0000313" key="1">
    <source>
        <dbReference type="EMBL" id="KAK7380452.1"/>
    </source>
</evidence>
<accession>A0AAN9P0A0</accession>
<dbReference type="Proteomes" id="UP001386955">
    <property type="component" value="Unassembled WGS sequence"/>
</dbReference>
<keyword evidence="2" id="KW-1185">Reference proteome</keyword>
<comment type="caution">
    <text evidence="1">The sequence shown here is derived from an EMBL/GenBank/DDBJ whole genome shotgun (WGS) entry which is preliminary data.</text>
</comment>
<protein>
    <submittedName>
        <fullName evidence="1">Uncharacterized protein</fullName>
    </submittedName>
</protein>
<proteinExistence type="predicted"/>
<dbReference type="EMBL" id="JAYMYS010000009">
    <property type="protein sequence ID" value="KAK7380452.1"/>
    <property type="molecule type" value="Genomic_DNA"/>
</dbReference>
<name>A0AAN9P0A0_PSOTE</name>
<organism evidence="1 2">
    <name type="scientific">Psophocarpus tetragonolobus</name>
    <name type="common">Winged bean</name>
    <name type="synonym">Dolichos tetragonolobus</name>
    <dbReference type="NCBI Taxonomy" id="3891"/>
    <lineage>
        <taxon>Eukaryota</taxon>
        <taxon>Viridiplantae</taxon>
        <taxon>Streptophyta</taxon>
        <taxon>Embryophyta</taxon>
        <taxon>Tracheophyta</taxon>
        <taxon>Spermatophyta</taxon>
        <taxon>Magnoliopsida</taxon>
        <taxon>eudicotyledons</taxon>
        <taxon>Gunneridae</taxon>
        <taxon>Pentapetalae</taxon>
        <taxon>rosids</taxon>
        <taxon>fabids</taxon>
        <taxon>Fabales</taxon>
        <taxon>Fabaceae</taxon>
        <taxon>Papilionoideae</taxon>
        <taxon>50 kb inversion clade</taxon>
        <taxon>NPAAA clade</taxon>
        <taxon>indigoferoid/millettioid clade</taxon>
        <taxon>Phaseoleae</taxon>
        <taxon>Psophocarpus</taxon>
    </lineage>
</organism>
<reference evidence="1 2" key="1">
    <citation type="submission" date="2024-01" db="EMBL/GenBank/DDBJ databases">
        <title>The genomes of 5 underutilized Papilionoideae crops provide insights into root nodulation and disease resistanc.</title>
        <authorList>
            <person name="Jiang F."/>
        </authorList>
    </citation>
    <scope>NUCLEOTIDE SEQUENCE [LARGE SCALE GENOMIC DNA]</scope>
    <source>
        <strain evidence="1">DUOXIRENSHENG_FW03</strain>
        <tissue evidence="1">Leaves</tissue>
    </source>
</reference>
<gene>
    <name evidence="1" type="ORF">VNO78_32963</name>
</gene>
<evidence type="ECO:0000313" key="2">
    <source>
        <dbReference type="Proteomes" id="UP001386955"/>
    </source>
</evidence>
<sequence>MAEVNGRWLLQGMTTLVTGGSKGISFTVLLLDDFEPRLAQSIAIKVPKKVDIDRGPIDDASDSVKRGFGNNMMVSVTV</sequence>